<accession>A0A645D2W6</accession>
<feature type="transmembrane region" description="Helical" evidence="1">
    <location>
        <begin position="21"/>
        <end position="42"/>
    </location>
</feature>
<dbReference type="AlphaFoldDB" id="A0A645D2W6"/>
<organism evidence="2">
    <name type="scientific">bioreactor metagenome</name>
    <dbReference type="NCBI Taxonomy" id="1076179"/>
    <lineage>
        <taxon>unclassified sequences</taxon>
        <taxon>metagenomes</taxon>
        <taxon>ecological metagenomes</taxon>
    </lineage>
</organism>
<keyword evidence="1" id="KW-0472">Membrane</keyword>
<reference evidence="2" key="1">
    <citation type="submission" date="2019-08" db="EMBL/GenBank/DDBJ databases">
        <authorList>
            <person name="Kucharzyk K."/>
            <person name="Murdoch R.W."/>
            <person name="Higgins S."/>
            <person name="Loffler F."/>
        </authorList>
    </citation>
    <scope>NUCLEOTIDE SEQUENCE</scope>
</reference>
<evidence type="ECO:0000313" key="2">
    <source>
        <dbReference type="EMBL" id="MPM83507.1"/>
    </source>
</evidence>
<comment type="caution">
    <text evidence="2">The sequence shown here is derived from an EMBL/GenBank/DDBJ whole genome shotgun (WGS) entry which is preliminary data.</text>
</comment>
<keyword evidence="1" id="KW-1133">Transmembrane helix</keyword>
<sequence length="180" mass="20250">MKEQNAINGKAQTKSKKRRRIILFFMLLLLLAAGIILWWTVFRTPHEIYKDRNAEIGILPGMTEDQIQDRLNATVAEGMMNVSMNPNPVFENGSAQGDLRIENIEKNHYSYTVTITKDDNGEEIYQSGLLEPGYYINEAKLSKNLSAGEYPATARFLAYQNPDEAPIGAAVVKINITVKN</sequence>
<proteinExistence type="predicted"/>
<name>A0A645D2W6_9ZZZZ</name>
<keyword evidence="1" id="KW-0812">Transmembrane</keyword>
<gene>
    <name evidence="2" type="ORF">SDC9_130571</name>
</gene>
<evidence type="ECO:0000256" key="1">
    <source>
        <dbReference type="SAM" id="Phobius"/>
    </source>
</evidence>
<protein>
    <submittedName>
        <fullName evidence="2">Uncharacterized protein</fullName>
    </submittedName>
</protein>
<dbReference type="EMBL" id="VSSQ01032286">
    <property type="protein sequence ID" value="MPM83507.1"/>
    <property type="molecule type" value="Genomic_DNA"/>
</dbReference>